<comment type="catalytic activity">
    <reaction evidence="5">
        <text>(sulfur carrier)-H + L-cysteine = (sulfur carrier)-SH + L-alanine</text>
        <dbReference type="Rhea" id="RHEA:43892"/>
        <dbReference type="Rhea" id="RHEA-COMP:14737"/>
        <dbReference type="Rhea" id="RHEA-COMP:14739"/>
        <dbReference type="ChEBI" id="CHEBI:29917"/>
        <dbReference type="ChEBI" id="CHEBI:35235"/>
        <dbReference type="ChEBI" id="CHEBI:57972"/>
        <dbReference type="ChEBI" id="CHEBI:64428"/>
        <dbReference type="EC" id="2.8.1.7"/>
    </reaction>
</comment>
<comment type="similarity">
    <text evidence="2">Belongs to the class-V pyridoxal-phosphate-dependent aminotransferase family. Csd subfamily.</text>
</comment>
<dbReference type="Gene3D" id="3.40.640.10">
    <property type="entry name" value="Type I PLP-dependent aspartate aminotransferase-like (Major domain)"/>
    <property type="match status" value="1"/>
</dbReference>
<evidence type="ECO:0000313" key="8">
    <source>
        <dbReference type="Proteomes" id="UP000053433"/>
    </source>
</evidence>
<dbReference type="PANTHER" id="PTHR43586">
    <property type="entry name" value="CYSTEINE DESULFURASE"/>
    <property type="match status" value="1"/>
</dbReference>
<dbReference type="GO" id="GO:0031071">
    <property type="term" value="F:cysteine desulfurase activity"/>
    <property type="evidence" value="ECO:0007669"/>
    <property type="project" value="UniProtKB-EC"/>
</dbReference>
<dbReference type="InterPro" id="IPR015421">
    <property type="entry name" value="PyrdxlP-dep_Trfase_major"/>
</dbReference>
<dbReference type="PIRSF" id="PIRSF005572">
    <property type="entry name" value="NifS"/>
    <property type="match status" value="1"/>
</dbReference>
<evidence type="ECO:0000256" key="2">
    <source>
        <dbReference type="ARBA" id="ARBA00010447"/>
    </source>
</evidence>
<dbReference type="Proteomes" id="UP000053433">
    <property type="component" value="Unassembled WGS sequence"/>
</dbReference>
<evidence type="ECO:0000256" key="3">
    <source>
        <dbReference type="ARBA" id="ARBA00012239"/>
    </source>
</evidence>
<keyword evidence="4" id="KW-0663">Pyridoxal phosphate</keyword>
<dbReference type="InterPro" id="IPR000192">
    <property type="entry name" value="Aminotrans_V_dom"/>
</dbReference>
<dbReference type="InterPro" id="IPR016454">
    <property type="entry name" value="Cysteine_dSase"/>
</dbReference>
<evidence type="ECO:0000259" key="6">
    <source>
        <dbReference type="Pfam" id="PF00266"/>
    </source>
</evidence>
<name>A0A0W7TMH7_9FIRM</name>
<dbReference type="Pfam" id="PF00266">
    <property type="entry name" value="Aminotran_5"/>
    <property type="match status" value="1"/>
</dbReference>
<comment type="cofactor">
    <cofactor evidence="1">
        <name>pyridoxal 5'-phosphate</name>
        <dbReference type="ChEBI" id="CHEBI:597326"/>
    </cofactor>
</comment>
<evidence type="ECO:0000256" key="4">
    <source>
        <dbReference type="ARBA" id="ARBA00022898"/>
    </source>
</evidence>
<reference evidence="7 8" key="1">
    <citation type="submission" date="2015-10" db="EMBL/GenBank/DDBJ databases">
        <title>A novel member of the family Ruminococcaceae isolated from human faeces.</title>
        <authorList>
            <person name="Shkoporov A.N."/>
            <person name="Chaplin A.V."/>
            <person name="Motuzova O.V."/>
            <person name="Kafarskaia L.I."/>
            <person name="Efimov B.A."/>
        </authorList>
    </citation>
    <scope>NUCLEOTIDE SEQUENCE [LARGE SCALE GENOMIC DNA]</scope>
    <source>
        <strain evidence="7 8">668</strain>
    </source>
</reference>
<comment type="caution">
    <text evidence="7">The sequence shown here is derived from an EMBL/GenBank/DDBJ whole genome shotgun (WGS) entry which is preliminary data.</text>
</comment>
<dbReference type="EMBL" id="LMUA01000033">
    <property type="protein sequence ID" value="KUE74996.1"/>
    <property type="molecule type" value="Genomic_DNA"/>
</dbReference>
<dbReference type="RefSeq" id="WP_058723778.1">
    <property type="nucleotide sequence ID" value="NZ_LMUA01000033.1"/>
</dbReference>
<dbReference type="InterPro" id="IPR015424">
    <property type="entry name" value="PyrdxlP-dep_Trfase"/>
</dbReference>
<organism evidence="7 8">
    <name type="scientific">Ruthenibacterium lactatiformans</name>
    <dbReference type="NCBI Taxonomy" id="1550024"/>
    <lineage>
        <taxon>Bacteria</taxon>
        <taxon>Bacillati</taxon>
        <taxon>Bacillota</taxon>
        <taxon>Clostridia</taxon>
        <taxon>Eubacteriales</taxon>
        <taxon>Oscillospiraceae</taxon>
        <taxon>Ruthenibacterium</taxon>
    </lineage>
</organism>
<dbReference type="SUPFAM" id="SSF53383">
    <property type="entry name" value="PLP-dependent transferases"/>
    <property type="match status" value="1"/>
</dbReference>
<protein>
    <recommendedName>
        <fullName evidence="3">cysteine desulfurase</fullName>
        <ecNumber evidence="3">2.8.1.7</ecNumber>
    </recommendedName>
</protein>
<dbReference type="EC" id="2.8.1.7" evidence="3"/>
<dbReference type="Gene3D" id="3.90.1150.10">
    <property type="entry name" value="Aspartate Aminotransferase, domain 1"/>
    <property type="match status" value="1"/>
</dbReference>
<accession>A0A0W7TMH7</accession>
<proteinExistence type="inferred from homology"/>
<feature type="domain" description="Aminotransferase class V" evidence="6">
    <location>
        <begin position="20"/>
        <end position="390"/>
    </location>
</feature>
<evidence type="ECO:0000256" key="1">
    <source>
        <dbReference type="ARBA" id="ARBA00001933"/>
    </source>
</evidence>
<sequence length="406" mass="44263">MFNALAFRAAFPGVVSSSQVYFDNAATTQKPICMMQELQSYYSSLIGSAGRGQHRAAINSTRIYQEARSKIASYIHARGPENIVFTRNATDAINIVAGGAREKLRTVDNIVVTGLEHNANLFPWLQACQRTGAKLRIIPLDKDGAPDITQALQMIDEHTRFVALSAASNVTGRTLPFEDLINIAHKHSALVLLDASQLMAHRAIDVEKCKCDFTLFSAHKLYGPEGLGVLYGRDAAFQAISHVRFGGGMAAERSEAEGWFEALPHPEGFEAGTQDIAAAVGFASVLDFLGESDERTRFDYTLTLLESLETGLSEIPGVHILPAGNNRIPILSFFASEVASSDLEAYLSMRGFCTRSGTHCAFSAVRRLAPQGTLRVSLAPYNTSEEVHAFLETIRGAIRYFGGKKR</sequence>
<dbReference type="InterPro" id="IPR015422">
    <property type="entry name" value="PyrdxlP-dep_Trfase_small"/>
</dbReference>
<gene>
    <name evidence="7" type="ORF">ASJ35_16220</name>
</gene>
<evidence type="ECO:0000256" key="5">
    <source>
        <dbReference type="ARBA" id="ARBA00050776"/>
    </source>
</evidence>
<evidence type="ECO:0000313" key="7">
    <source>
        <dbReference type="EMBL" id="KUE74996.1"/>
    </source>
</evidence>
<dbReference type="PANTHER" id="PTHR43586:SF8">
    <property type="entry name" value="CYSTEINE DESULFURASE 1, CHLOROPLASTIC"/>
    <property type="match status" value="1"/>
</dbReference>
<dbReference type="AlphaFoldDB" id="A0A0W7TMH7"/>